<dbReference type="Pfam" id="PF00072">
    <property type="entry name" value="Response_reg"/>
    <property type="match status" value="1"/>
</dbReference>
<evidence type="ECO:0000256" key="2">
    <source>
        <dbReference type="ARBA" id="ARBA00022741"/>
    </source>
</evidence>
<dbReference type="Pfam" id="PF02954">
    <property type="entry name" value="HTH_8"/>
    <property type="match status" value="1"/>
</dbReference>
<protein>
    <submittedName>
        <fullName evidence="12">Sigma-54-dependent Fis family transcriptional regulator</fullName>
    </submittedName>
</protein>
<feature type="domain" description="Response regulatory" evidence="11">
    <location>
        <begin position="9"/>
        <end position="123"/>
    </location>
</feature>
<dbReference type="EMBL" id="JAFREP010000040">
    <property type="protein sequence ID" value="MBO1322673.1"/>
    <property type="molecule type" value="Genomic_DNA"/>
</dbReference>
<evidence type="ECO:0000259" key="11">
    <source>
        <dbReference type="PROSITE" id="PS50110"/>
    </source>
</evidence>
<keyword evidence="1 8" id="KW-0597">Phosphoprotein</keyword>
<dbReference type="Pfam" id="PF00158">
    <property type="entry name" value="Sigma54_activat"/>
    <property type="match status" value="1"/>
</dbReference>
<keyword evidence="5" id="KW-0805">Transcription regulation</keyword>
<keyword evidence="4" id="KW-0902">Two-component regulatory system</keyword>
<feature type="modified residue" description="4-aspartylphosphate" evidence="8">
    <location>
        <position position="58"/>
    </location>
</feature>
<accession>A0A8J7QQA9</accession>
<dbReference type="PROSITE" id="PS00688">
    <property type="entry name" value="SIGMA54_INTERACT_3"/>
    <property type="match status" value="1"/>
</dbReference>
<dbReference type="InterPro" id="IPR025943">
    <property type="entry name" value="Sigma_54_int_dom_ATP-bd_2"/>
</dbReference>
<dbReference type="Gene3D" id="3.40.50.300">
    <property type="entry name" value="P-loop containing nucleotide triphosphate hydrolases"/>
    <property type="match status" value="1"/>
</dbReference>
<dbReference type="CDD" id="cd00009">
    <property type="entry name" value="AAA"/>
    <property type="match status" value="1"/>
</dbReference>
<dbReference type="GO" id="GO:0005524">
    <property type="term" value="F:ATP binding"/>
    <property type="evidence" value="ECO:0007669"/>
    <property type="project" value="UniProtKB-KW"/>
</dbReference>
<dbReference type="PROSITE" id="PS50045">
    <property type="entry name" value="SIGMA54_INTERACT_4"/>
    <property type="match status" value="1"/>
</dbReference>
<dbReference type="GO" id="GO:0043565">
    <property type="term" value="F:sequence-specific DNA binding"/>
    <property type="evidence" value="ECO:0007669"/>
    <property type="project" value="InterPro"/>
</dbReference>
<dbReference type="GO" id="GO:0000160">
    <property type="term" value="P:phosphorelay signal transduction system"/>
    <property type="evidence" value="ECO:0007669"/>
    <property type="project" value="UniProtKB-KW"/>
</dbReference>
<dbReference type="InterPro" id="IPR058031">
    <property type="entry name" value="AAA_lid_NorR"/>
</dbReference>
<sequence length="472" mass="52265">MSFRPEAHRILVVDDDDGMRLAMAETLKRKRYQVDTAEDGATGLSMVTKHSYQALITDLRMPGMTGLELLAEVKKASPATEVLLVTAYGTIPTAVEAMKYGAYDFIQKPFSAKELESIVYNALVKQMPQNAYRADTAEDRYHIVTRAEKMLHLLALAKRAAASNATILIQAESGTGKELLARFICQHSERAKKPVIAINCAALPDNLLESELFGYEKGSFTGALTAKPGKFEMADGGTILLDEIGEMPLGLQAKLLRVLQEHEVDRIGGKQPINVDVRVIAMTNRDLKKQIAEGRFREDLYYRLNVIPLEIPSLRERIEDLEELVAHFTRKFGNPNAKLAPAARNILKRYDWPGNVRELENMIQRALILSGKDELEISDLFQFSEAPQISDAPQPTQAGANAADAGDAPGYQMRAGMSVAEVERMLIELTLDETENNKTHAAKMLGISLRTLRNKLNEYTAAGNPVKTPAKD</sequence>
<dbReference type="SUPFAM" id="SSF52540">
    <property type="entry name" value="P-loop containing nucleoside triphosphate hydrolases"/>
    <property type="match status" value="1"/>
</dbReference>
<evidence type="ECO:0000256" key="8">
    <source>
        <dbReference type="PROSITE-ProRule" id="PRU00169"/>
    </source>
</evidence>
<dbReference type="AlphaFoldDB" id="A0A8J7QQA9"/>
<dbReference type="SMART" id="SM00382">
    <property type="entry name" value="AAA"/>
    <property type="match status" value="1"/>
</dbReference>
<dbReference type="GO" id="GO:0006355">
    <property type="term" value="P:regulation of DNA-templated transcription"/>
    <property type="evidence" value="ECO:0007669"/>
    <property type="project" value="InterPro"/>
</dbReference>
<keyword evidence="13" id="KW-1185">Reference proteome</keyword>
<dbReference type="PANTHER" id="PTHR32071">
    <property type="entry name" value="TRANSCRIPTIONAL REGULATORY PROTEIN"/>
    <property type="match status" value="1"/>
</dbReference>
<dbReference type="SMART" id="SM00448">
    <property type="entry name" value="REC"/>
    <property type="match status" value="1"/>
</dbReference>
<evidence type="ECO:0000256" key="6">
    <source>
        <dbReference type="ARBA" id="ARBA00023125"/>
    </source>
</evidence>
<dbReference type="PROSITE" id="PS50110">
    <property type="entry name" value="RESPONSE_REGULATORY"/>
    <property type="match status" value="1"/>
</dbReference>
<keyword evidence="7" id="KW-0804">Transcription</keyword>
<evidence type="ECO:0000256" key="4">
    <source>
        <dbReference type="ARBA" id="ARBA00023012"/>
    </source>
</evidence>
<dbReference type="SUPFAM" id="SSF46689">
    <property type="entry name" value="Homeodomain-like"/>
    <property type="match status" value="1"/>
</dbReference>
<dbReference type="Gene3D" id="3.40.50.2300">
    <property type="match status" value="1"/>
</dbReference>
<evidence type="ECO:0000256" key="5">
    <source>
        <dbReference type="ARBA" id="ARBA00023015"/>
    </source>
</evidence>
<dbReference type="InterPro" id="IPR009057">
    <property type="entry name" value="Homeodomain-like_sf"/>
</dbReference>
<name>A0A8J7QQA9_9BACT</name>
<evidence type="ECO:0000313" key="13">
    <source>
        <dbReference type="Proteomes" id="UP000664417"/>
    </source>
</evidence>
<keyword evidence="3" id="KW-0067">ATP-binding</keyword>
<dbReference type="InterPro" id="IPR001789">
    <property type="entry name" value="Sig_transdc_resp-reg_receiver"/>
</dbReference>
<reference evidence="12" key="1">
    <citation type="submission" date="2021-03" db="EMBL/GenBank/DDBJ databases">
        <authorList>
            <person name="Wang G."/>
        </authorList>
    </citation>
    <scope>NUCLEOTIDE SEQUENCE</scope>
    <source>
        <strain evidence="12">KCTC 12899</strain>
    </source>
</reference>
<feature type="region of interest" description="Disordered" evidence="9">
    <location>
        <begin position="389"/>
        <end position="409"/>
    </location>
</feature>
<organism evidence="12 13">
    <name type="scientific">Acanthopleuribacter pedis</name>
    <dbReference type="NCBI Taxonomy" id="442870"/>
    <lineage>
        <taxon>Bacteria</taxon>
        <taxon>Pseudomonadati</taxon>
        <taxon>Acidobacteriota</taxon>
        <taxon>Holophagae</taxon>
        <taxon>Acanthopleuribacterales</taxon>
        <taxon>Acanthopleuribacteraceae</taxon>
        <taxon>Acanthopleuribacter</taxon>
    </lineage>
</organism>
<dbReference type="InterPro" id="IPR003593">
    <property type="entry name" value="AAA+_ATPase"/>
</dbReference>
<dbReference type="SUPFAM" id="SSF52172">
    <property type="entry name" value="CheY-like"/>
    <property type="match status" value="1"/>
</dbReference>
<keyword evidence="6" id="KW-0238">DNA-binding</keyword>
<evidence type="ECO:0000256" key="7">
    <source>
        <dbReference type="ARBA" id="ARBA00023163"/>
    </source>
</evidence>
<gene>
    <name evidence="12" type="ORF">J3U88_29635</name>
</gene>
<evidence type="ECO:0000256" key="1">
    <source>
        <dbReference type="ARBA" id="ARBA00022553"/>
    </source>
</evidence>
<keyword evidence="2" id="KW-0547">Nucleotide-binding</keyword>
<dbReference type="PANTHER" id="PTHR32071:SF21">
    <property type="entry name" value="TRANSCRIPTIONAL REGULATORY PROTEIN FLGR"/>
    <property type="match status" value="1"/>
</dbReference>
<dbReference type="PROSITE" id="PS00676">
    <property type="entry name" value="SIGMA54_INTERACT_2"/>
    <property type="match status" value="1"/>
</dbReference>
<dbReference type="RefSeq" id="WP_207862646.1">
    <property type="nucleotide sequence ID" value="NZ_JAFREP010000040.1"/>
</dbReference>
<comment type="caution">
    <text evidence="12">The sequence shown here is derived from an EMBL/GenBank/DDBJ whole genome shotgun (WGS) entry which is preliminary data.</text>
</comment>
<dbReference type="InterPro" id="IPR027417">
    <property type="entry name" value="P-loop_NTPase"/>
</dbReference>
<evidence type="ECO:0000256" key="3">
    <source>
        <dbReference type="ARBA" id="ARBA00022840"/>
    </source>
</evidence>
<dbReference type="Proteomes" id="UP000664417">
    <property type="component" value="Unassembled WGS sequence"/>
</dbReference>
<dbReference type="FunFam" id="3.40.50.2300:FF:000018">
    <property type="entry name" value="DNA-binding transcriptional regulator NtrC"/>
    <property type="match status" value="1"/>
</dbReference>
<feature type="domain" description="Sigma-54 factor interaction" evidence="10">
    <location>
        <begin position="143"/>
        <end position="368"/>
    </location>
</feature>
<dbReference type="Pfam" id="PF25601">
    <property type="entry name" value="AAA_lid_14"/>
    <property type="match status" value="1"/>
</dbReference>
<proteinExistence type="predicted"/>
<feature type="compositionally biased region" description="Low complexity" evidence="9">
    <location>
        <begin position="398"/>
        <end position="408"/>
    </location>
</feature>
<evidence type="ECO:0000259" key="10">
    <source>
        <dbReference type="PROSITE" id="PS50045"/>
    </source>
</evidence>
<evidence type="ECO:0000313" key="12">
    <source>
        <dbReference type="EMBL" id="MBO1322673.1"/>
    </source>
</evidence>
<dbReference type="PRINTS" id="PR01590">
    <property type="entry name" value="HTHFIS"/>
</dbReference>
<dbReference type="InterPro" id="IPR025944">
    <property type="entry name" value="Sigma_54_int_dom_CS"/>
</dbReference>
<dbReference type="Gene3D" id="1.10.8.60">
    <property type="match status" value="1"/>
</dbReference>
<dbReference type="InterPro" id="IPR002078">
    <property type="entry name" value="Sigma_54_int"/>
</dbReference>
<dbReference type="InterPro" id="IPR002197">
    <property type="entry name" value="HTH_Fis"/>
</dbReference>
<dbReference type="FunFam" id="3.40.50.300:FF:000006">
    <property type="entry name" value="DNA-binding transcriptional regulator NtrC"/>
    <property type="match status" value="1"/>
</dbReference>
<dbReference type="InterPro" id="IPR011006">
    <property type="entry name" value="CheY-like_superfamily"/>
</dbReference>
<dbReference type="Gene3D" id="1.10.10.60">
    <property type="entry name" value="Homeodomain-like"/>
    <property type="match status" value="1"/>
</dbReference>
<evidence type="ECO:0000256" key="9">
    <source>
        <dbReference type="SAM" id="MobiDB-lite"/>
    </source>
</evidence>